<dbReference type="PANTHER" id="PTHR43280:SF2">
    <property type="entry name" value="HTH-TYPE TRANSCRIPTIONAL REGULATOR EXSA"/>
    <property type="match status" value="1"/>
</dbReference>
<dbReference type="InterPro" id="IPR003313">
    <property type="entry name" value="AraC-bd"/>
</dbReference>
<evidence type="ECO:0000256" key="2">
    <source>
        <dbReference type="ARBA" id="ARBA00023125"/>
    </source>
</evidence>
<dbReference type="SMART" id="SM00342">
    <property type="entry name" value="HTH_ARAC"/>
    <property type="match status" value="1"/>
</dbReference>
<evidence type="ECO:0000256" key="1">
    <source>
        <dbReference type="ARBA" id="ARBA00023015"/>
    </source>
</evidence>
<evidence type="ECO:0000259" key="4">
    <source>
        <dbReference type="PROSITE" id="PS01124"/>
    </source>
</evidence>
<dbReference type="PANTHER" id="PTHR43280">
    <property type="entry name" value="ARAC-FAMILY TRANSCRIPTIONAL REGULATOR"/>
    <property type="match status" value="1"/>
</dbReference>
<organism evidence="5 6">
    <name type="scientific">Treponema bryantii</name>
    <dbReference type="NCBI Taxonomy" id="163"/>
    <lineage>
        <taxon>Bacteria</taxon>
        <taxon>Pseudomonadati</taxon>
        <taxon>Spirochaetota</taxon>
        <taxon>Spirochaetia</taxon>
        <taxon>Spirochaetales</taxon>
        <taxon>Treponemataceae</taxon>
        <taxon>Treponema</taxon>
    </lineage>
</organism>
<dbReference type="Pfam" id="PF12833">
    <property type="entry name" value="HTH_18"/>
    <property type="match status" value="1"/>
</dbReference>
<name>A0A1H8ZXB7_9SPIR</name>
<dbReference type="Proteomes" id="UP000182360">
    <property type="component" value="Unassembled WGS sequence"/>
</dbReference>
<keyword evidence="1" id="KW-0805">Transcription regulation</keyword>
<gene>
    <name evidence="5" type="ORF">SAMN04487977_101128</name>
</gene>
<dbReference type="SUPFAM" id="SSF51215">
    <property type="entry name" value="Regulatory protein AraC"/>
    <property type="match status" value="1"/>
</dbReference>
<keyword evidence="6" id="KW-1185">Reference proteome</keyword>
<protein>
    <submittedName>
        <fullName evidence="5">AraC-type DNA-binding protein</fullName>
    </submittedName>
</protein>
<dbReference type="RefSeq" id="WP_074639942.1">
    <property type="nucleotide sequence ID" value="NZ_FOFU01000001.1"/>
</dbReference>
<dbReference type="OrthoDB" id="327083at2"/>
<dbReference type="Gene3D" id="2.60.120.10">
    <property type="entry name" value="Jelly Rolls"/>
    <property type="match status" value="1"/>
</dbReference>
<dbReference type="Gene3D" id="1.10.10.60">
    <property type="entry name" value="Homeodomain-like"/>
    <property type="match status" value="2"/>
</dbReference>
<accession>A0A1H8ZXB7</accession>
<dbReference type="InterPro" id="IPR018060">
    <property type="entry name" value="HTH_AraC"/>
</dbReference>
<dbReference type="InterPro" id="IPR009057">
    <property type="entry name" value="Homeodomain-like_sf"/>
</dbReference>
<evidence type="ECO:0000313" key="5">
    <source>
        <dbReference type="EMBL" id="SEP69092.1"/>
    </source>
</evidence>
<dbReference type="EMBL" id="FOFU01000001">
    <property type="protein sequence ID" value="SEP69092.1"/>
    <property type="molecule type" value="Genomic_DNA"/>
</dbReference>
<dbReference type="InterPro" id="IPR037923">
    <property type="entry name" value="HTH-like"/>
</dbReference>
<dbReference type="PROSITE" id="PS01124">
    <property type="entry name" value="HTH_ARAC_FAMILY_2"/>
    <property type="match status" value="1"/>
</dbReference>
<dbReference type="GO" id="GO:0003700">
    <property type="term" value="F:DNA-binding transcription factor activity"/>
    <property type="evidence" value="ECO:0007669"/>
    <property type="project" value="InterPro"/>
</dbReference>
<sequence>MLNEYDNHNIYIRHAIDEKPRLVNDDMHIHSRCEIYFFISGRVDYLVEGSRYPLKPDSLLIMRPSELHIARIVNEERYERFAINFPLDFMKEADPDMHLARAFLDRELGKDNLFTEEQLDVKLVRTLFTNMVNAKNDYDRYLALKTNLPLLLYMINQAFVDRKQSEKNSPGFAEKVVPYINQHLFEEITIPDLSEHFNYSTSQFTRLFKKNVGSAPWDYILRKRLTAARSLLHKGISTQQASEECGFSDYSSFYRSYVKYFNEAPGKSRNKK</sequence>
<dbReference type="AlphaFoldDB" id="A0A1H8ZXB7"/>
<proteinExistence type="predicted"/>
<feature type="domain" description="HTH araC/xylS-type" evidence="4">
    <location>
        <begin position="174"/>
        <end position="271"/>
    </location>
</feature>
<dbReference type="GO" id="GO:0043565">
    <property type="term" value="F:sequence-specific DNA binding"/>
    <property type="evidence" value="ECO:0007669"/>
    <property type="project" value="InterPro"/>
</dbReference>
<dbReference type="InterPro" id="IPR014710">
    <property type="entry name" value="RmlC-like_jellyroll"/>
</dbReference>
<evidence type="ECO:0000313" key="6">
    <source>
        <dbReference type="Proteomes" id="UP000182360"/>
    </source>
</evidence>
<evidence type="ECO:0000256" key="3">
    <source>
        <dbReference type="ARBA" id="ARBA00023163"/>
    </source>
</evidence>
<dbReference type="Pfam" id="PF02311">
    <property type="entry name" value="AraC_binding"/>
    <property type="match status" value="1"/>
</dbReference>
<reference evidence="5 6" key="1">
    <citation type="submission" date="2016-10" db="EMBL/GenBank/DDBJ databases">
        <authorList>
            <person name="de Groot N.N."/>
        </authorList>
    </citation>
    <scope>NUCLEOTIDE SEQUENCE [LARGE SCALE GENOMIC DNA]</scope>
    <source>
        <strain evidence="5 6">B25</strain>
    </source>
</reference>
<keyword evidence="3" id="KW-0804">Transcription</keyword>
<keyword evidence="2 5" id="KW-0238">DNA-binding</keyword>
<dbReference type="SUPFAM" id="SSF46689">
    <property type="entry name" value="Homeodomain-like"/>
    <property type="match status" value="2"/>
</dbReference>